<organism evidence="4 5">
    <name type="scientific">Heyndrickxia acidicola</name>
    <dbReference type="NCBI Taxonomy" id="209389"/>
    <lineage>
        <taxon>Bacteria</taxon>
        <taxon>Bacillati</taxon>
        <taxon>Bacillota</taxon>
        <taxon>Bacilli</taxon>
        <taxon>Bacillales</taxon>
        <taxon>Bacillaceae</taxon>
        <taxon>Heyndrickxia</taxon>
    </lineage>
</organism>
<dbReference type="Pfam" id="PF05636">
    <property type="entry name" value="HIGH_NTase1"/>
    <property type="match status" value="1"/>
</dbReference>
<feature type="binding site" evidence="3">
    <location>
        <position position="162"/>
    </location>
    <ligand>
        <name>ATP</name>
        <dbReference type="ChEBI" id="CHEBI:30616"/>
    </ligand>
</feature>
<comment type="caution">
    <text evidence="4">The sequence shown here is derived from an EMBL/GenBank/DDBJ whole genome shotgun (WGS) entry which is preliminary data.</text>
</comment>
<protein>
    <recommendedName>
        <fullName evidence="3">tRNA(Met) cytidine acetate ligase</fullName>
        <ecNumber evidence="3">6.3.4.-</ecNumber>
    </recommendedName>
</protein>
<gene>
    <name evidence="3" type="primary">tmcAL</name>
    <name evidence="4" type="ORF">P4T90_03640</name>
</gene>
<feature type="binding site" evidence="3">
    <location>
        <begin position="7"/>
        <end position="20"/>
    </location>
    <ligand>
        <name>ATP</name>
        <dbReference type="ChEBI" id="CHEBI:30616"/>
    </ligand>
</feature>
<comment type="caution">
    <text evidence="3">Lacks conserved residue(s) required for the propagation of feature annotation.</text>
</comment>
<reference evidence="4 5" key="1">
    <citation type="submission" date="2023-03" db="EMBL/GenBank/DDBJ databases">
        <title>Bacillus Genome Sequencing.</title>
        <authorList>
            <person name="Dunlap C."/>
        </authorList>
    </citation>
    <scope>NUCLEOTIDE SEQUENCE [LARGE SCALE GENOMIC DNA]</scope>
    <source>
        <strain evidence="4 5">B-23453</strain>
    </source>
</reference>
<evidence type="ECO:0000256" key="3">
    <source>
        <dbReference type="HAMAP-Rule" id="MF_01539"/>
    </source>
</evidence>
<evidence type="ECO:0000256" key="1">
    <source>
        <dbReference type="ARBA" id="ARBA00022598"/>
    </source>
</evidence>
<feature type="binding site" evidence="3">
    <location>
        <position position="101"/>
    </location>
    <ligand>
        <name>ATP</name>
        <dbReference type="ChEBI" id="CHEBI:30616"/>
    </ligand>
</feature>
<dbReference type="EMBL" id="JARMAB010000004">
    <property type="protein sequence ID" value="MED1202184.1"/>
    <property type="molecule type" value="Genomic_DNA"/>
</dbReference>
<keyword evidence="2 3" id="KW-0819">tRNA processing</keyword>
<feature type="binding site" evidence="3">
    <location>
        <position position="187"/>
    </location>
    <ligand>
        <name>ATP</name>
        <dbReference type="ChEBI" id="CHEBI:30616"/>
    </ligand>
</feature>
<name>A0ABU6MD16_9BACI</name>
<keyword evidence="3" id="KW-0694">RNA-binding</keyword>
<keyword evidence="3" id="KW-0820">tRNA-binding</keyword>
<comment type="function">
    <text evidence="3">Catalyzes the formation of N(4)-acetylcytidine (ac(4)C) at the wobble position of elongator tRNA(Met), using acetate and ATP as substrates. First activates an acetate ion to form acetyladenylate (Ac-AMP) and then transfers the acetyl group to tRNA to form ac(4)C34.</text>
</comment>
<dbReference type="SUPFAM" id="SSF52374">
    <property type="entry name" value="Nucleotidylyl transferase"/>
    <property type="match status" value="1"/>
</dbReference>
<keyword evidence="1 3" id="KW-0436">Ligase</keyword>
<dbReference type="PANTHER" id="PTHR37825:SF1">
    <property type="entry name" value="TRNA(MET) CYTIDINE ACETATE LIGASE"/>
    <property type="match status" value="1"/>
</dbReference>
<dbReference type="InterPro" id="IPR008513">
    <property type="entry name" value="tRNA(Met)_cyd_acetate_ligase"/>
</dbReference>
<proteinExistence type="inferred from homology"/>
<evidence type="ECO:0000313" key="5">
    <source>
        <dbReference type="Proteomes" id="UP001341444"/>
    </source>
</evidence>
<dbReference type="PANTHER" id="PTHR37825">
    <property type="entry name" value="TRNA(MET) CYTIDINE ACETATE LIGASE"/>
    <property type="match status" value="1"/>
</dbReference>
<keyword evidence="3" id="KW-0963">Cytoplasm</keyword>
<dbReference type="RefSeq" id="WP_066264847.1">
    <property type="nucleotide sequence ID" value="NZ_JARMAB010000004.1"/>
</dbReference>
<dbReference type="EC" id="6.3.4.-" evidence="3"/>
<comment type="catalytic activity">
    <reaction evidence="3">
        <text>cytidine(34) in elongator tRNA(Met) + acetate + ATP = N(4)-acetylcytidine(34) in elongator tRNA(Met) + AMP + diphosphate</text>
        <dbReference type="Rhea" id="RHEA:58144"/>
        <dbReference type="Rhea" id="RHEA-COMP:10693"/>
        <dbReference type="Rhea" id="RHEA-COMP:10694"/>
        <dbReference type="ChEBI" id="CHEBI:30089"/>
        <dbReference type="ChEBI" id="CHEBI:30616"/>
        <dbReference type="ChEBI" id="CHEBI:33019"/>
        <dbReference type="ChEBI" id="CHEBI:74900"/>
        <dbReference type="ChEBI" id="CHEBI:82748"/>
        <dbReference type="ChEBI" id="CHEBI:456215"/>
    </reaction>
</comment>
<accession>A0ABU6MD16</accession>
<keyword evidence="5" id="KW-1185">Reference proteome</keyword>
<dbReference type="Gene3D" id="3.40.50.620">
    <property type="entry name" value="HUPs"/>
    <property type="match status" value="1"/>
</dbReference>
<sequence length="403" mass="45823">MDSTGVVVEYNPFHNGHDYHFRQARKLSGADVVIAVMSGNFLQRGEPAIVSKWARAEMALNAGVDLVVELPYAFAVQHADIFARGAIGILGELRCQSFCFGSESGEIKDFEASLNLVKMHKAAYNMQVQTLLKTGMSYPQAMAESFSNLDPRGTYVDLSKPNNILGFQYLQANHNLLHPMAPLTISRKNANYHDKSLSSESIASATAIRKALFEGTLDFAKTKAYLPSFSTTGLIEYEKSFGLLHSWEKYWSYLQYQLLTLEPNELNSIYELEEGIEFRLKRAAEESESFEAFMNKVKTKRYTWTRIQRMCVHILTHSKKKEVVERSRAPEYIRLLGMNQKGREYLNKVKKELSLPLVSRLAAISPELTRLDVKSSLVYAHVLSEPARQRLLKMEYAQPPLFR</sequence>
<dbReference type="InterPro" id="IPR014729">
    <property type="entry name" value="Rossmann-like_a/b/a_fold"/>
</dbReference>
<evidence type="ECO:0000313" key="4">
    <source>
        <dbReference type="EMBL" id="MED1202184.1"/>
    </source>
</evidence>
<evidence type="ECO:0000256" key="2">
    <source>
        <dbReference type="ARBA" id="ARBA00022694"/>
    </source>
</evidence>
<keyword evidence="3" id="KW-0067">ATP-binding</keyword>
<comment type="subcellular location">
    <subcellularLocation>
        <location evidence="3">Cytoplasm</location>
    </subcellularLocation>
</comment>
<keyword evidence="3" id="KW-0547">Nucleotide-binding</keyword>
<dbReference type="NCBIfam" id="NF010191">
    <property type="entry name" value="PRK13670.1"/>
    <property type="match status" value="1"/>
</dbReference>
<dbReference type="Proteomes" id="UP001341444">
    <property type="component" value="Unassembled WGS sequence"/>
</dbReference>
<comment type="similarity">
    <text evidence="3">Belongs to the TmcAL family.</text>
</comment>
<dbReference type="HAMAP" id="MF_01539">
    <property type="entry name" value="TmcAL"/>
    <property type="match status" value="1"/>
</dbReference>